<name>A0ABS9SIX2_9BACT</name>
<reference evidence="1 2" key="1">
    <citation type="submission" date="2022-02" db="EMBL/GenBank/DDBJ databases">
        <authorList>
            <person name="Min J."/>
        </authorList>
    </citation>
    <scope>NUCLEOTIDE SEQUENCE [LARGE SCALE GENOMIC DNA]</scope>
    <source>
        <strain evidence="1 2">GR10-1</strain>
    </source>
</reference>
<dbReference type="Proteomes" id="UP001202248">
    <property type="component" value="Unassembled WGS sequence"/>
</dbReference>
<dbReference type="RefSeq" id="WP_240827485.1">
    <property type="nucleotide sequence ID" value="NZ_JAKWBL010000001.1"/>
</dbReference>
<gene>
    <name evidence="1" type="ORF">MKP09_09510</name>
</gene>
<sequence>MVRSGLEEPLNTHADHFNTNYAYSVASYSKGSIFMEQLGYIVGAQVRDKVLLEYDTKWKFKHPNINDLIRLSEKVSGLKLDWYQEFWVNSTKTIDYAIDSVWEQNGKTNIRLRNEDLMPMPIDLVITTKNGSQELHHIPLDLMYGSKPAEGPIKRTEHPAWHWTSPTYTINTDLKLSEISQIEIDPTKRMADVEQANNVRLF</sequence>
<dbReference type="Gene3D" id="1.10.390.10">
    <property type="entry name" value="Neutral Protease Domain 2"/>
    <property type="match status" value="1"/>
</dbReference>
<evidence type="ECO:0000313" key="2">
    <source>
        <dbReference type="Proteomes" id="UP001202248"/>
    </source>
</evidence>
<evidence type="ECO:0000313" key="1">
    <source>
        <dbReference type="EMBL" id="MCH5598129.1"/>
    </source>
</evidence>
<dbReference type="SUPFAM" id="SSF55486">
    <property type="entry name" value="Metalloproteases ('zincins'), catalytic domain"/>
    <property type="match status" value="1"/>
</dbReference>
<dbReference type="EMBL" id="JAKWBL010000001">
    <property type="protein sequence ID" value="MCH5598129.1"/>
    <property type="molecule type" value="Genomic_DNA"/>
</dbReference>
<organism evidence="1 2">
    <name type="scientific">Niabella ginsengisoli</name>
    <dbReference type="NCBI Taxonomy" id="522298"/>
    <lineage>
        <taxon>Bacteria</taxon>
        <taxon>Pseudomonadati</taxon>
        <taxon>Bacteroidota</taxon>
        <taxon>Chitinophagia</taxon>
        <taxon>Chitinophagales</taxon>
        <taxon>Chitinophagaceae</taxon>
        <taxon>Niabella</taxon>
    </lineage>
</organism>
<proteinExistence type="predicted"/>
<keyword evidence="2" id="KW-1185">Reference proteome</keyword>
<evidence type="ECO:0008006" key="3">
    <source>
        <dbReference type="Google" id="ProtNLM"/>
    </source>
</evidence>
<comment type="caution">
    <text evidence="1">The sequence shown here is derived from an EMBL/GenBank/DDBJ whole genome shotgun (WGS) entry which is preliminary data.</text>
</comment>
<dbReference type="InterPro" id="IPR027268">
    <property type="entry name" value="Peptidase_M4/M1_CTD_sf"/>
</dbReference>
<accession>A0ABS9SIX2</accession>
<protein>
    <recommendedName>
        <fullName evidence="3">Peptidase M1 membrane alanine aminopeptidase domain-containing protein</fullName>
    </recommendedName>
</protein>